<evidence type="ECO:0000256" key="8">
    <source>
        <dbReference type="ARBA" id="ARBA00023049"/>
    </source>
</evidence>
<evidence type="ECO:0000256" key="4">
    <source>
        <dbReference type="ARBA" id="ARBA00022670"/>
    </source>
</evidence>
<dbReference type="InterPro" id="IPR008753">
    <property type="entry name" value="Peptidase_M13_N"/>
</dbReference>
<evidence type="ECO:0000256" key="6">
    <source>
        <dbReference type="ARBA" id="ARBA00022801"/>
    </source>
</evidence>
<protein>
    <recommendedName>
        <fullName evidence="15">Peptidase M13 C-terminal domain-containing protein</fullName>
    </recommendedName>
</protein>
<dbReference type="InterPro" id="IPR042089">
    <property type="entry name" value="Peptidase_M13_dom_2"/>
</dbReference>
<proteinExistence type="inferred from homology"/>
<gene>
    <name evidence="13" type="ORF">CLODIP_2_CD12197</name>
</gene>
<evidence type="ECO:0000256" key="9">
    <source>
        <dbReference type="SAM" id="MobiDB-lite"/>
    </source>
</evidence>
<reference evidence="13 14" key="1">
    <citation type="submission" date="2020-04" db="EMBL/GenBank/DDBJ databases">
        <authorList>
            <person name="Alioto T."/>
            <person name="Alioto T."/>
            <person name="Gomez Garrido J."/>
        </authorList>
    </citation>
    <scope>NUCLEOTIDE SEQUENCE [LARGE SCALE GENOMIC DNA]</scope>
</reference>
<organism evidence="13 14">
    <name type="scientific">Cloeon dipterum</name>
    <dbReference type="NCBI Taxonomy" id="197152"/>
    <lineage>
        <taxon>Eukaryota</taxon>
        <taxon>Metazoa</taxon>
        <taxon>Ecdysozoa</taxon>
        <taxon>Arthropoda</taxon>
        <taxon>Hexapoda</taxon>
        <taxon>Insecta</taxon>
        <taxon>Pterygota</taxon>
        <taxon>Palaeoptera</taxon>
        <taxon>Ephemeroptera</taxon>
        <taxon>Pisciforma</taxon>
        <taxon>Baetidae</taxon>
        <taxon>Cloeon</taxon>
    </lineage>
</organism>
<comment type="cofactor">
    <cofactor evidence="1">
        <name>Zn(2+)</name>
        <dbReference type="ChEBI" id="CHEBI:29105"/>
    </cofactor>
</comment>
<keyword evidence="10" id="KW-0472">Membrane</keyword>
<dbReference type="EMBL" id="CADEPI010000238">
    <property type="protein sequence ID" value="CAB3381604.1"/>
    <property type="molecule type" value="Genomic_DNA"/>
</dbReference>
<dbReference type="CDD" id="cd08662">
    <property type="entry name" value="M13"/>
    <property type="match status" value="1"/>
</dbReference>
<evidence type="ECO:0000256" key="5">
    <source>
        <dbReference type="ARBA" id="ARBA00022723"/>
    </source>
</evidence>
<evidence type="ECO:0000256" key="2">
    <source>
        <dbReference type="ARBA" id="ARBA00004401"/>
    </source>
</evidence>
<dbReference type="InterPro" id="IPR024079">
    <property type="entry name" value="MetalloPept_cat_dom_sf"/>
</dbReference>
<keyword evidence="10" id="KW-1133">Transmembrane helix</keyword>
<dbReference type="Proteomes" id="UP000494165">
    <property type="component" value="Unassembled WGS sequence"/>
</dbReference>
<dbReference type="GO" id="GO:0046872">
    <property type="term" value="F:metal ion binding"/>
    <property type="evidence" value="ECO:0007669"/>
    <property type="project" value="UniProtKB-KW"/>
</dbReference>
<dbReference type="SUPFAM" id="SSF55486">
    <property type="entry name" value="Metalloproteases ('zincins'), catalytic domain"/>
    <property type="match status" value="1"/>
</dbReference>
<sequence length="710" mass="81835">MEEIEMESKEREKKEENSQEEKSQNGSSRIILIVLGVIVLALSVAVILLGYSLYSESTEVKQKLCLTDECIASADRIITSMNMSVDPCDNFYEFACGGYVDTHPVSDYGFTDQFRELAEVVSYRVLRIFDGGILPSMPETVKQAIEYYEKCIDEETQKKVGVEPMLKHIESLGLPRIPIQDGPAIEPSPWPQVLMKGDKLIAKNPFFLIRFEQFDEITHHLTLEASGPLFDEILFWTLLETLNDHLQENRVDAKRATKELFEFYLKLILARYDLPSKSTERLMTVAELQAQTDLNVTSGDPNRFDWSEFLTSYLEDSVLKFDIEKDKILVKNPKAVKETFKLLYNTPPETIELYTWFYYFYSMAPFTTPDLYEAYIATGPSSGMIGALSKNVKIRCIYFTRGLFHNAISYEYLERYFDKERQQKTEVIVEDIHHAFIQLVEGLDWMDEKTKTFAMEKVDAVKPNVGYPKWFFVPGALDERNFFIEGVRGDWLTMNINKFVVAYKKIDPYKFKNDTNCSLNYGAIGAIIGHEFTHGFDKTGQKYDKNGKLNNWWLKETKENFNERVQCMIEQYSKFHFPELGPNVTLDGKKTINENIADNGGMREALIAYDLFKLRQVGNEKKGSEDLHDHQPDLPGLANYTHKQLFFLGFANMWCHNYSPYILNIIKANDVHSPGRERVLGTLSNTKEFAEAWNCPAGSKMNPVNKCVVW</sequence>
<feature type="region of interest" description="Disordered" evidence="9">
    <location>
        <begin position="1"/>
        <end position="22"/>
    </location>
</feature>
<keyword evidence="5" id="KW-0479">Metal-binding</keyword>
<name>A0A8S1DLX1_9INSE</name>
<evidence type="ECO:0000313" key="13">
    <source>
        <dbReference type="EMBL" id="CAB3381604.1"/>
    </source>
</evidence>
<dbReference type="InterPro" id="IPR018497">
    <property type="entry name" value="Peptidase_M13_C"/>
</dbReference>
<dbReference type="GO" id="GO:0016485">
    <property type="term" value="P:protein processing"/>
    <property type="evidence" value="ECO:0007669"/>
    <property type="project" value="TreeGrafter"/>
</dbReference>
<evidence type="ECO:0000313" key="14">
    <source>
        <dbReference type="Proteomes" id="UP000494165"/>
    </source>
</evidence>
<comment type="subcellular location">
    <subcellularLocation>
        <location evidence="2">Cell membrane</location>
        <topology evidence="2">Single-pass type II membrane protein</topology>
    </subcellularLocation>
</comment>
<keyword evidence="10" id="KW-0812">Transmembrane</keyword>
<dbReference type="PRINTS" id="PR00786">
    <property type="entry name" value="NEPRILYSIN"/>
</dbReference>
<dbReference type="GO" id="GO:0004222">
    <property type="term" value="F:metalloendopeptidase activity"/>
    <property type="evidence" value="ECO:0007669"/>
    <property type="project" value="InterPro"/>
</dbReference>
<accession>A0A8S1DLX1</accession>
<keyword evidence="14" id="KW-1185">Reference proteome</keyword>
<dbReference type="Pfam" id="PF01431">
    <property type="entry name" value="Peptidase_M13"/>
    <property type="match status" value="1"/>
</dbReference>
<keyword evidence="8" id="KW-0482">Metalloprotease</keyword>
<keyword evidence="7" id="KW-0862">Zinc</keyword>
<evidence type="ECO:0000256" key="10">
    <source>
        <dbReference type="SAM" id="Phobius"/>
    </source>
</evidence>
<dbReference type="Pfam" id="PF05649">
    <property type="entry name" value="Peptidase_M13_N"/>
    <property type="match status" value="1"/>
</dbReference>
<evidence type="ECO:0000259" key="11">
    <source>
        <dbReference type="Pfam" id="PF01431"/>
    </source>
</evidence>
<dbReference type="InterPro" id="IPR000718">
    <property type="entry name" value="Peptidase_M13"/>
</dbReference>
<feature type="transmembrane region" description="Helical" evidence="10">
    <location>
        <begin position="30"/>
        <end position="54"/>
    </location>
</feature>
<evidence type="ECO:0008006" key="15">
    <source>
        <dbReference type="Google" id="ProtNLM"/>
    </source>
</evidence>
<dbReference type="GO" id="GO:0005886">
    <property type="term" value="C:plasma membrane"/>
    <property type="evidence" value="ECO:0007669"/>
    <property type="project" value="UniProtKB-SubCell"/>
</dbReference>
<dbReference type="PANTHER" id="PTHR11733">
    <property type="entry name" value="ZINC METALLOPROTEASE FAMILY M13 NEPRILYSIN-RELATED"/>
    <property type="match status" value="1"/>
</dbReference>
<evidence type="ECO:0000256" key="3">
    <source>
        <dbReference type="ARBA" id="ARBA00007357"/>
    </source>
</evidence>
<feature type="domain" description="Peptidase M13 N-terminal" evidence="12">
    <location>
        <begin position="87"/>
        <end position="468"/>
    </location>
</feature>
<comment type="similarity">
    <text evidence="3">Belongs to the peptidase M13 family.</text>
</comment>
<dbReference type="Gene3D" id="1.10.1380.10">
    <property type="entry name" value="Neutral endopeptidase , domain2"/>
    <property type="match status" value="1"/>
</dbReference>
<dbReference type="PROSITE" id="PS51885">
    <property type="entry name" value="NEPRILYSIN"/>
    <property type="match status" value="1"/>
</dbReference>
<evidence type="ECO:0000259" key="12">
    <source>
        <dbReference type="Pfam" id="PF05649"/>
    </source>
</evidence>
<keyword evidence="4" id="KW-0645">Protease</keyword>
<feature type="domain" description="Peptidase M13 C-terminal" evidence="11">
    <location>
        <begin position="495"/>
        <end position="708"/>
    </location>
</feature>
<dbReference type="PANTHER" id="PTHR11733:SF237">
    <property type="entry name" value="NEPRILYSIN-LIKE 4"/>
    <property type="match status" value="1"/>
</dbReference>
<evidence type="ECO:0000256" key="7">
    <source>
        <dbReference type="ARBA" id="ARBA00022833"/>
    </source>
</evidence>
<keyword evidence="6" id="KW-0378">Hydrolase</keyword>
<comment type="caution">
    <text evidence="13">The sequence shown here is derived from an EMBL/GenBank/DDBJ whole genome shotgun (WGS) entry which is preliminary data.</text>
</comment>
<dbReference type="AlphaFoldDB" id="A0A8S1DLX1"/>
<dbReference type="OrthoDB" id="6475849at2759"/>
<evidence type="ECO:0000256" key="1">
    <source>
        <dbReference type="ARBA" id="ARBA00001947"/>
    </source>
</evidence>
<dbReference type="Gene3D" id="3.40.390.10">
    <property type="entry name" value="Collagenase (Catalytic Domain)"/>
    <property type="match status" value="3"/>
</dbReference>